<keyword evidence="1" id="KW-0812">Transmembrane</keyword>
<accession>A0ABM6JMI6</accession>
<sequence length="165" mass="18865">MVNKQNLYQWLQETSFREVTLSVDLLVTGYIFYIYLSRMYYASAEELASTVWLSGVLLEIIIYSVVLMVLSYIVLAFVSDDELNQPMDVREKQINLVGYKYSAIILQTGVILAMVQYGIEKQAEIILFEPIPHLPLHILLVAFLTAELAHYGVQLYKGRTGDIYG</sequence>
<reference evidence="2 3" key="1">
    <citation type="submission" date="2017-03" db="EMBL/GenBank/DDBJ databases">
        <title>Genome sequencing of Shewanella japonica KCTC 22435.</title>
        <authorList>
            <person name="Kim K.M."/>
        </authorList>
    </citation>
    <scope>NUCLEOTIDE SEQUENCE [LARGE SCALE GENOMIC DNA]</scope>
    <source>
        <strain evidence="2 3">KCTC 22435</strain>
    </source>
</reference>
<proteinExistence type="predicted"/>
<keyword evidence="3" id="KW-1185">Reference proteome</keyword>
<dbReference type="RefSeq" id="WP_080916040.1">
    <property type="nucleotide sequence ID" value="NZ_CP020472.1"/>
</dbReference>
<feature type="transmembrane region" description="Helical" evidence="1">
    <location>
        <begin position="131"/>
        <end position="149"/>
    </location>
</feature>
<evidence type="ECO:0000313" key="2">
    <source>
        <dbReference type="EMBL" id="ARD22848.1"/>
    </source>
</evidence>
<dbReference type="Proteomes" id="UP000191820">
    <property type="component" value="Chromosome"/>
</dbReference>
<feature type="transmembrane region" description="Helical" evidence="1">
    <location>
        <begin position="60"/>
        <end position="78"/>
    </location>
</feature>
<name>A0ABM6JMI6_9GAMM</name>
<protein>
    <recommendedName>
        <fullName evidence="4">DUF2975 domain-containing protein</fullName>
    </recommendedName>
</protein>
<evidence type="ECO:0000313" key="3">
    <source>
        <dbReference type="Proteomes" id="UP000191820"/>
    </source>
</evidence>
<keyword evidence="1" id="KW-0472">Membrane</keyword>
<keyword evidence="1" id="KW-1133">Transmembrane helix</keyword>
<organism evidence="2 3">
    <name type="scientific">Shewanella japonica</name>
    <dbReference type="NCBI Taxonomy" id="93973"/>
    <lineage>
        <taxon>Bacteria</taxon>
        <taxon>Pseudomonadati</taxon>
        <taxon>Pseudomonadota</taxon>
        <taxon>Gammaproteobacteria</taxon>
        <taxon>Alteromonadales</taxon>
        <taxon>Shewanellaceae</taxon>
        <taxon>Shewanella</taxon>
    </lineage>
</organism>
<evidence type="ECO:0000256" key="1">
    <source>
        <dbReference type="SAM" id="Phobius"/>
    </source>
</evidence>
<gene>
    <name evidence="2" type="ORF">SJ2017_2558</name>
</gene>
<dbReference type="EMBL" id="CP020472">
    <property type="protein sequence ID" value="ARD22848.1"/>
    <property type="molecule type" value="Genomic_DNA"/>
</dbReference>
<feature type="transmembrane region" description="Helical" evidence="1">
    <location>
        <begin position="21"/>
        <end position="40"/>
    </location>
</feature>
<evidence type="ECO:0008006" key="4">
    <source>
        <dbReference type="Google" id="ProtNLM"/>
    </source>
</evidence>
<feature type="transmembrane region" description="Helical" evidence="1">
    <location>
        <begin position="99"/>
        <end position="119"/>
    </location>
</feature>